<keyword evidence="4" id="KW-1185">Reference proteome</keyword>
<accession>A0A1A9EX52</accession>
<feature type="domain" description="CRISPR type III-associated protein" evidence="2">
    <location>
        <begin position="14"/>
        <end position="162"/>
    </location>
</feature>
<gene>
    <name evidence="3" type="ORF">A8C75_06760</name>
</gene>
<reference evidence="4" key="1">
    <citation type="submission" date="2016-05" db="EMBL/GenBank/DDBJ databases">
        <authorList>
            <person name="Baek K."/>
            <person name="Yang S.-J."/>
        </authorList>
    </citation>
    <scope>NUCLEOTIDE SEQUENCE [LARGE SCALE GENOMIC DNA]</scope>
    <source>
        <strain evidence="4">ST58-10</strain>
    </source>
</reference>
<dbReference type="Proteomes" id="UP000078070">
    <property type="component" value="Chromosome"/>
</dbReference>
<organism evidence="3 4">
    <name type="scientific">Marinobacterium aestuarii</name>
    <dbReference type="NCBI Taxonomy" id="1821621"/>
    <lineage>
        <taxon>Bacteria</taxon>
        <taxon>Pseudomonadati</taxon>
        <taxon>Pseudomonadota</taxon>
        <taxon>Gammaproteobacteria</taxon>
        <taxon>Oceanospirillales</taxon>
        <taxon>Oceanospirillaceae</taxon>
        <taxon>Marinobacterium</taxon>
    </lineage>
</organism>
<dbReference type="KEGG" id="mars:A8C75_06760"/>
<evidence type="ECO:0000259" key="2">
    <source>
        <dbReference type="Pfam" id="PF03787"/>
    </source>
</evidence>
<dbReference type="STRING" id="1821621.A8C75_06760"/>
<dbReference type="GO" id="GO:0051607">
    <property type="term" value="P:defense response to virus"/>
    <property type="evidence" value="ECO:0007669"/>
    <property type="project" value="UniProtKB-KW"/>
</dbReference>
<name>A0A1A9EX52_9GAMM</name>
<dbReference type="AlphaFoldDB" id="A0A1A9EX52"/>
<proteinExistence type="predicted"/>
<protein>
    <recommendedName>
        <fullName evidence="2">CRISPR type III-associated protein domain-containing protein</fullName>
    </recommendedName>
</protein>
<dbReference type="Pfam" id="PF03787">
    <property type="entry name" value="RAMPs"/>
    <property type="match status" value="1"/>
</dbReference>
<dbReference type="EMBL" id="CP015839">
    <property type="protein sequence ID" value="ANG62221.1"/>
    <property type="molecule type" value="Genomic_DNA"/>
</dbReference>
<evidence type="ECO:0000256" key="1">
    <source>
        <dbReference type="ARBA" id="ARBA00023118"/>
    </source>
</evidence>
<sequence>MFLGEANQACAQQIRPPAIKGALRFWWRALNWARLRQQAPSDQVALQQLHHEESALFGQATRDESRGPSGQAGFLLRVSQQHVHVSDQDFANTPELQYLLGQGLYSKGLKRSYLQSGGHFTLQLALKRGLTDGQKQQLIEALLCFGLLGNLGSRARKGFGSITINRLEVSGQPQPLPTNQTEYKHAIAELLGPTAKADEPPFSAFSRLSQLQVGASGNDAIALLRQHGFEMGMYRGYGRNKLTFGREAEQKFKPDHDWAYEVSEGKRQGRLPSRAVFGLPHPYFLSSTGKNVSIDVDVDGVSGGRRASPLFAHLHRLPDGQFLLIHLLLRSLFLPDSASVKVKGKGAAHFELSGNHVNQQLDWQVLDTFLARFNERDVIHV</sequence>
<evidence type="ECO:0000313" key="4">
    <source>
        <dbReference type="Proteomes" id="UP000078070"/>
    </source>
</evidence>
<reference evidence="3 4" key="2">
    <citation type="journal article" date="2018" name="Int. J. Syst. Evol. Microbiol.">
        <title>Marinobacterium aestuarii sp. nov., a benzene-degrading marine bacterium isolated from estuary sediment.</title>
        <authorList>
            <person name="Bae S.S."/>
            <person name="Jung J."/>
            <person name="Chung D."/>
            <person name="Baek K."/>
        </authorList>
    </citation>
    <scope>NUCLEOTIDE SEQUENCE [LARGE SCALE GENOMIC DNA]</scope>
    <source>
        <strain evidence="3 4">ST58-10</strain>
    </source>
</reference>
<dbReference type="InterPro" id="IPR005537">
    <property type="entry name" value="RAMP_III_fam"/>
</dbReference>
<evidence type="ECO:0000313" key="3">
    <source>
        <dbReference type="EMBL" id="ANG62221.1"/>
    </source>
</evidence>
<keyword evidence="1" id="KW-0051">Antiviral defense</keyword>